<gene>
    <name evidence="1" type="ORF">SAMN02745130_03012</name>
</gene>
<proteinExistence type="predicted"/>
<name>A0A1T4XJB8_9GAMM</name>
<reference evidence="1 2" key="1">
    <citation type="submission" date="2017-02" db="EMBL/GenBank/DDBJ databases">
        <authorList>
            <person name="Peterson S.W."/>
        </authorList>
    </citation>
    <scope>NUCLEOTIDE SEQUENCE [LARGE SCALE GENOMIC DNA]</scope>
    <source>
        <strain evidence="1 2">ATCC 49788</strain>
    </source>
</reference>
<dbReference type="Proteomes" id="UP000190460">
    <property type="component" value="Unassembled WGS sequence"/>
</dbReference>
<organism evidence="1 2">
    <name type="scientific">Thiothrix eikelboomii</name>
    <dbReference type="NCBI Taxonomy" id="92487"/>
    <lineage>
        <taxon>Bacteria</taxon>
        <taxon>Pseudomonadati</taxon>
        <taxon>Pseudomonadota</taxon>
        <taxon>Gammaproteobacteria</taxon>
        <taxon>Thiotrichales</taxon>
        <taxon>Thiotrichaceae</taxon>
        <taxon>Thiothrix</taxon>
    </lineage>
</organism>
<dbReference type="STRING" id="92487.SAMN02745130_03012"/>
<dbReference type="AlphaFoldDB" id="A0A1T4XJB8"/>
<keyword evidence="2" id="KW-1185">Reference proteome</keyword>
<sequence length="109" mass="11080">MGNQVGAYLAHGVAQGVVSVLQGGKFGSGFFGHLAGGIQAFGAPSTGGFGAMVGRTMVAAVVGGTVSQITGGKFANGALTATERGVIHIHLLQGDADFFRDRLSKFQRR</sequence>
<evidence type="ECO:0000313" key="2">
    <source>
        <dbReference type="Proteomes" id="UP000190460"/>
    </source>
</evidence>
<dbReference type="EMBL" id="FUYB01000018">
    <property type="protein sequence ID" value="SKA89181.1"/>
    <property type="molecule type" value="Genomic_DNA"/>
</dbReference>
<evidence type="ECO:0000313" key="1">
    <source>
        <dbReference type="EMBL" id="SKA89181.1"/>
    </source>
</evidence>
<dbReference type="RefSeq" id="WP_078923464.1">
    <property type="nucleotide sequence ID" value="NZ_FUYB01000018.1"/>
</dbReference>
<dbReference type="OrthoDB" id="9815414at2"/>
<accession>A0A1T4XJB8</accession>
<protein>
    <submittedName>
        <fullName evidence="1">Uncharacterized protein</fullName>
    </submittedName>
</protein>